<keyword evidence="2" id="KW-1185">Reference proteome</keyword>
<protein>
    <submittedName>
        <fullName evidence="1">DUF1192 domain-containing protein</fullName>
    </submittedName>
</protein>
<dbReference type="Pfam" id="PF06698">
    <property type="entry name" value="DUF1192"/>
    <property type="match status" value="1"/>
</dbReference>
<evidence type="ECO:0000313" key="2">
    <source>
        <dbReference type="Proteomes" id="UP000286997"/>
    </source>
</evidence>
<dbReference type="Proteomes" id="UP000286997">
    <property type="component" value="Unassembled WGS sequence"/>
</dbReference>
<dbReference type="OrthoDB" id="7872350at2"/>
<dbReference type="AlphaFoldDB" id="A0A3S2VBE7"/>
<accession>A0A3S2VBE7</accession>
<organism evidence="1 2">
    <name type="scientific">Methylobacterium oryzihabitans</name>
    <dbReference type="NCBI Taxonomy" id="2499852"/>
    <lineage>
        <taxon>Bacteria</taxon>
        <taxon>Pseudomonadati</taxon>
        <taxon>Pseudomonadota</taxon>
        <taxon>Alphaproteobacteria</taxon>
        <taxon>Hyphomicrobiales</taxon>
        <taxon>Methylobacteriaceae</taxon>
        <taxon>Methylobacterium</taxon>
    </lineage>
</organism>
<evidence type="ECO:0000313" key="1">
    <source>
        <dbReference type="EMBL" id="RVU18767.1"/>
    </source>
</evidence>
<comment type="caution">
    <text evidence="1">The sequence shown here is derived from an EMBL/GenBank/DDBJ whole genome shotgun (WGS) entry which is preliminary data.</text>
</comment>
<proteinExistence type="predicted"/>
<reference evidence="1 2" key="1">
    <citation type="submission" date="2019-01" db="EMBL/GenBank/DDBJ databases">
        <authorList>
            <person name="Chen W.-M."/>
        </authorList>
    </citation>
    <scope>NUCLEOTIDE SEQUENCE [LARGE SCALE GENOMIC DNA]</scope>
    <source>
        <strain evidence="1 2">TER-1</strain>
    </source>
</reference>
<name>A0A3S2VBE7_9HYPH</name>
<gene>
    <name evidence="1" type="ORF">EOE48_10310</name>
</gene>
<dbReference type="EMBL" id="SACP01000008">
    <property type="protein sequence ID" value="RVU18767.1"/>
    <property type="molecule type" value="Genomic_DNA"/>
</dbReference>
<dbReference type="RefSeq" id="WP_127728710.1">
    <property type="nucleotide sequence ID" value="NZ_SACP01000008.1"/>
</dbReference>
<dbReference type="InterPro" id="IPR009579">
    <property type="entry name" value="DUF1192"/>
</dbReference>
<sequence>MFDENDRPPPRRTGHEIGQDLVTLSVADLDERLVLLRGEIDRLEEARRRKLASQEAAEAFFKR</sequence>